<feature type="chain" id="PRO_5035920538" description="Angiotensin-converting enzyme" evidence="7">
    <location>
        <begin position="17"/>
        <end position="389"/>
    </location>
</feature>
<dbReference type="PANTHER" id="PTHR10514">
    <property type="entry name" value="ANGIOTENSIN-CONVERTING ENZYME"/>
    <property type="match status" value="1"/>
</dbReference>
<keyword evidence="6" id="KW-0378">Hydrolase</keyword>
<keyword evidence="6" id="KW-0645">Protease</keyword>
<evidence type="ECO:0000256" key="3">
    <source>
        <dbReference type="ARBA" id="ARBA00023157"/>
    </source>
</evidence>
<accession>A0A8S4RM67</accession>
<keyword evidence="9" id="KW-1185">Reference proteome</keyword>
<dbReference type="PANTHER" id="PTHR10514:SF27">
    <property type="entry name" value="ANGIOTENSIN-CONVERTING ENZYME"/>
    <property type="match status" value="1"/>
</dbReference>
<dbReference type="AlphaFoldDB" id="A0A8S4RM67"/>
<evidence type="ECO:0000256" key="1">
    <source>
        <dbReference type="ARBA" id="ARBA00008139"/>
    </source>
</evidence>
<evidence type="ECO:0000256" key="7">
    <source>
        <dbReference type="SAM" id="SignalP"/>
    </source>
</evidence>
<evidence type="ECO:0000256" key="2">
    <source>
        <dbReference type="ARBA" id="ARBA00022729"/>
    </source>
</evidence>
<evidence type="ECO:0000313" key="8">
    <source>
        <dbReference type="EMBL" id="CAH2238005.1"/>
    </source>
</evidence>
<dbReference type="GO" id="GO:0016020">
    <property type="term" value="C:membrane"/>
    <property type="evidence" value="ECO:0007669"/>
    <property type="project" value="InterPro"/>
</dbReference>
<name>A0A8S4RM67_9NEOP</name>
<feature type="signal peptide" evidence="7">
    <location>
        <begin position="1"/>
        <end position="16"/>
    </location>
</feature>
<organism evidence="8 9">
    <name type="scientific">Pararge aegeria aegeria</name>
    <dbReference type="NCBI Taxonomy" id="348720"/>
    <lineage>
        <taxon>Eukaryota</taxon>
        <taxon>Metazoa</taxon>
        <taxon>Ecdysozoa</taxon>
        <taxon>Arthropoda</taxon>
        <taxon>Hexapoda</taxon>
        <taxon>Insecta</taxon>
        <taxon>Pterygota</taxon>
        <taxon>Neoptera</taxon>
        <taxon>Endopterygota</taxon>
        <taxon>Lepidoptera</taxon>
        <taxon>Glossata</taxon>
        <taxon>Ditrysia</taxon>
        <taxon>Papilionoidea</taxon>
        <taxon>Nymphalidae</taxon>
        <taxon>Satyrinae</taxon>
        <taxon>Satyrini</taxon>
        <taxon>Parargina</taxon>
        <taxon>Pararge</taxon>
    </lineage>
</organism>
<dbReference type="GO" id="GO:0008241">
    <property type="term" value="F:peptidyl-dipeptidase activity"/>
    <property type="evidence" value="ECO:0007669"/>
    <property type="project" value="InterPro"/>
</dbReference>
<dbReference type="EC" id="3.4.-.-" evidence="6"/>
<dbReference type="GO" id="GO:0006508">
    <property type="term" value="P:proteolysis"/>
    <property type="evidence" value="ECO:0007669"/>
    <property type="project" value="UniProtKB-KW"/>
</dbReference>
<keyword evidence="2 7" id="KW-0732">Signal</keyword>
<evidence type="ECO:0000256" key="5">
    <source>
        <dbReference type="PROSITE-ProRule" id="PRU01355"/>
    </source>
</evidence>
<keyword evidence="6" id="KW-0121">Carboxypeptidase</keyword>
<dbReference type="PRINTS" id="PR00791">
    <property type="entry name" value="PEPDIPTASEA"/>
</dbReference>
<protein>
    <recommendedName>
        <fullName evidence="6">Angiotensin-converting enzyme</fullName>
        <ecNumber evidence="6">3.4.-.-</ecNumber>
    </recommendedName>
</protein>
<reference evidence="8" key="1">
    <citation type="submission" date="2022-03" db="EMBL/GenBank/DDBJ databases">
        <authorList>
            <person name="Lindestad O."/>
        </authorList>
    </citation>
    <scope>NUCLEOTIDE SEQUENCE</scope>
</reference>
<keyword evidence="6" id="KW-0482">Metalloprotease</keyword>
<comment type="similarity">
    <text evidence="1 5 6">Belongs to the peptidase M2 family.</text>
</comment>
<comment type="cofactor">
    <cofactor evidence="6">
        <name>Zn(2+)</name>
        <dbReference type="ChEBI" id="CHEBI:29105"/>
    </cofactor>
    <text evidence="6">Binds 1 zinc ion per subunit.</text>
</comment>
<keyword evidence="3" id="KW-1015">Disulfide bond</keyword>
<comment type="caution">
    <text evidence="5">Lacks conserved residue(s) required for the propagation of feature annotation.</text>
</comment>
<proteinExistence type="inferred from homology"/>
<dbReference type="OrthoDB" id="10029630at2759"/>
<comment type="caution">
    <text evidence="8">The sequence shown here is derived from an EMBL/GenBank/DDBJ whole genome shotgun (WGS) entry which is preliminary data.</text>
</comment>
<evidence type="ECO:0000313" key="9">
    <source>
        <dbReference type="Proteomes" id="UP000838756"/>
    </source>
</evidence>
<gene>
    <name evidence="8" type="primary">jg10330</name>
    <name evidence="8" type="ORF">PAEG_LOCUS15164</name>
</gene>
<keyword evidence="4 6" id="KW-0325">Glycoprotein</keyword>
<dbReference type="GO" id="GO:0046872">
    <property type="term" value="F:metal ion binding"/>
    <property type="evidence" value="ECO:0007669"/>
    <property type="project" value="UniProtKB-KW"/>
</dbReference>
<dbReference type="SUPFAM" id="SSF55486">
    <property type="entry name" value="Metalloproteases ('zincins'), catalytic domain"/>
    <property type="match status" value="1"/>
</dbReference>
<dbReference type="Pfam" id="PF01401">
    <property type="entry name" value="Peptidase_M2"/>
    <property type="match status" value="1"/>
</dbReference>
<sequence length="389" mass="45735">MAILLLWLIFFKSHSCENIYKFFEEINENARVFNSIGADIAWQASLDPDKEGLAAISAKYQHKKIAWQHDACRTLKAMQDRRILNSTQERQAYLFCRGPKYYYKEAREMSNTYEELQSIYSNIQVCIPNSEQTTNMTDIETAILNYLSTVKEYLNEEKTEHSSIVAAKMALNVHVDNALLCLKGEEDFEKMMEFSRKPKVLEWLWLVWREKVQGMREPYKKLVNVENKAAWRNGYRDIGAAWREELELPNLREICRQLYRSIKPLYVLLHGVVRFFLRREYGDAVDERGPIPAHLLGDLWSQNWEPLADLILPNPINLDDRIKNLGWSVDDMIKRAEDFYTSLGLPGMTETFWRKSVYTREKHKMARCHGTAADMFKDGDFRLVMPFRC</sequence>
<keyword evidence="6" id="KW-0479">Metal-binding</keyword>
<dbReference type="EMBL" id="CAKXAJ010025314">
    <property type="protein sequence ID" value="CAH2238005.1"/>
    <property type="molecule type" value="Genomic_DNA"/>
</dbReference>
<dbReference type="PROSITE" id="PS52011">
    <property type="entry name" value="PEPTIDASE_M2"/>
    <property type="match status" value="1"/>
</dbReference>
<evidence type="ECO:0000256" key="6">
    <source>
        <dbReference type="RuleBase" id="RU361144"/>
    </source>
</evidence>
<dbReference type="Proteomes" id="UP000838756">
    <property type="component" value="Unassembled WGS sequence"/>
</dbReference>
<dbReference type="InterPro" id="IPR001548">
    <property type="entry name" value="Peptidase_M2"/>
</dbReference>
<keyword evidence="6" id="KW-0862">Zinc</keyword>
<dbReference type="GO" id="GO:0008237">
    <property type="term" value="F:metallopeptidase activity"/>
    <property type="evidence" value="ECO:0007669"/>
    <property type="project" value="UniProtKB-KW"/>
</dbReference>
<dbReference type="GO" id="GO:0004180">
    <property type="term" value="F:carboxypeptidase activity"/>
    <property type="evidence" value="ECO:0007669"/>
    <property type="project" value="UniProtKB-KW"/>
</dbReference>
<evidence type="ECO:0000256" key="4">
    <source>
        <dbReference type="ARBA" id="ARBA00023180"/>
    </source>
</evidence>